<evidence type="ECO:0008006" key="3">
    <source>
        <dbReference type="Google" id="ProtNLM"/>
    </source>
</evidence>
<keyword evidence="2" id="KW-1185">Reference proteome</keyword>
<dbReference type="Proteomes" id="UP001161064">
    <property type="component" value="Unassembled WGS sequence"/>
</dbReference>
<evidence type="ECO:0000313" key="2">
    <source>
        <dbReference type="Proteomes" id="UP001161064"/>
    </source>
</evidence>
<evidence type="ECO:0000313" key="1">
    <source>
        <dbReference type="EMBL" id="GIU66853.1"/>
    </source>
</evidence>
<accession>A0ABQ4PV49</accession>
<reference evidence="1" key="2">
    <citation type="journal article" date="2023" name="ISME Commun">
        <title>Characterization of a bloom-associated alphaproteobacterial lineage, 'Candidatus Phycosocius': insights into freshwater algal-bacterial interactions.</title>
        <authorList>
            <person name="Tanabe Y."/>
            <person name="Yamaguchi H."/>
            <person name="Yoshida M."/>
            <person name="Kai A."/>
            <person name="Okazaki Y."/>
        </authorList>
    </citation>
    <scope>NUCLEOTIDE SEQUENCE</scope>
    <source>
        <strain evidence="1">BOTRYCO-1</strain>
    </source>
</reference>
<protein>
    <recommendedName>
        <fullName evidence="3">ABC-type transport auxiliary lipoprotein component domain-containing protein</fullName>
    </recommendedName>
</protein>
<organism evidence="1 2">
    <name type="scientific">Candidatus Phycosocius spiralis</name>
    <dbReference type="NCBI Taxonomy" id="2815099"/>
    <lineage>
        <taxon>Bacteria</taxon>
        <taxon>Pseudomonadati</taxon>
        <taxon>Pseudomonadota</taxon>
        <taxon>Alphaproteobacteria</taxon>
        <taxon>Caulobacterales</taxon>
        <taxon>Caulobacterales incertae sedis</taxon>
        <taxon>Candidatus Phycosocius</taxon>
    </lineage>
</organism>
<proteinExistence type="predicted"/>
<name>A0ABQ4PV49_9PROT</name>
<dbReference type="EMBL" id="BPFZ01000005">
    <property type="protein sequence ID" value="GIU66853.1"/>
    <property type="molecule type" value="Genomic_DNA"/>
</dbReference>
<gene>
    <name evidence="1" type="ORF">PsB1_1007</name>
</gene>
<comment type="caution">
    <text evidence="1">The sequence shown here is derived from an EMBL/GenBank/DDBJ whole genome shotgun (WGS) entry which is preliminary data.</text>
</comment>
<reference evidence="1" key="1">
    <citation type="submission" date="2021-05" db="EMBL/GenBank/DDBJ databases">
        <authorList>
            <person name="Tanabe Y."/>
        </authorList>
    </citation>
    <scope>NUCLEOTIDE SEQUENCE</scope>
    <source>
        <strain evidence="1">BOTRYCO-1</strain>
    </source>
</reference>
<sequence>MALVVTLAVAGCATPAAQLPPTLDTLQAFRTATFPSMSLGTFELAPGLPPGMDRGLMVRAESLRPPNGLSFAQFLKDTMEVEMTAAGRFDPASSVVISGQLTVSEVTTMSTPNGALGARFRVHRNGVEVFNKELVVRDSWEFQFIGAIAIPEAQARYTALYSKLVRSLVNDADFRLAVSP</sequence>